<protein>
    <recommendedName>
        <fullName evidence="10">Alpha-1,3-glucosyltransferase</fullName>
        <ecNumber evidence="10">2.4.1.-</ecNumber>
    </recommendedName>
</protein>
<evidence type="ECO:0000256" key="4">
    <source>
        <dbReference type="ARBA" id="ARBA00022676"/>
    </source>
</evidence>
<evidence type="ECO:0000256" key="1">
    <source>
        <dbReference type="ARBA" id="ARBA00004477"/>
    </source>
</evidence>
<dbReference type="GO" id="GO:0005789">
    <property type="term" value="C:endoplasmic reticulum membrane"/>
    <property type="evidence" value="ECO:0007669"/>
    <property type="project" value="UniProtKB-SubCell"/>
</dbReference>
<evidence type="ECO:0000313" key="13">
    <source>
        <dbReference type="Proteomes" id="UP000799436"/>
    </source>
</evidence>
<evidence type="ECO:0000256" key="11">
    <source>
        <dbReference type="SAM" id="MobiDB-lite"/>
    </source>
</evidence>
<comment type="pathway">
    <text evidence="2 10">Protein modification; protein glycosylation.</text>
</comment>
<evidence type="ECO:0000313" key="12">
    <source>
        <dbReference type="EMBL" id="KAF2773446.1"/>
    </source>
</evidence>
<sequence length="616" mass="69796">MPRLLKATYMPSDEVLTSPQEIARSRLLDVAAPRKKRKPDFPTSNGTISTTPSERREQPAFPLAAYFWPAKGINLSQWILLPVILMVVFLFRWTTSLWPYSGYQKPPMHGDFEAQRHWMELTIHLPVTHWYFHNLEWWGLDYPPLTAYHSWLLGQVGHYLNPSWFALYFSRGIDDEDLKVFMRGTVVVSEYLVYIPAAILAVRQLAKLHNINAWESSIALTSILMQPATILIDHGHFQYNTVMLGFMLATIATMLAGRPLWSCVFFVATLGFKQMALFYAPAVAAYLAGICFFPRIDIVRFFGIAVITLVSFAVLFLPLMLGTAYDNYRSVALPSEAVLPPLIDNLPWELSEKAFYYPYIIQVLQSVHRIFPFSRGLFEDKVANIWCAVHSSGLHKLHKYHQGLLSQAALALTLLSILPACALIFLRPRKELLPHAFATTAWGFFLCSYQVHEKNVLLPLLPMTILLATKGGMKPSTRAWVGFANILACWTMFPLLVRDELRLPYFVLTGLWAYIMGLPPVKLGAYTAAPEDAGLHIISKLIHMVMYIGMVAWHVIVATRVPPADKPDLWVVANVFLGCAGFGLCYLWCLWRMVEESGLLSDLGLITRASRDKKTQ</sequence>
<feature type="transmembrane region" description="Helical" evidence="10">
    <location>
        <begin position="180"/>
        <end position="201"/>
    </location>
</feature>
<feature type="region of interest" description="Disordered" evidence="11">
    <location>
        <begin position="34"/>
        <end position="56"/>
    </location>
</feature>
<dbReference type="EC" id="2.4.1.-" evidence="10"/>
<feature type="transmembrane region" description="Helical" evidence="10">
    <location>
        <begin position="276"/>
        <end position="294"/>
    </location>
</feature>
<evidence type="ECO:0000256" key="10">
    <source>
        <dbReference type="RuleBase" id="RU363110"/>
    </source>
</evidence>
<feature type="transmembrane region" description="Helical" evidence="10">
    <location>
        <begin position="301"/>
        <end position="321"/>
    </location>
</feature>
<feature type="transmembrane region" description="Helical" evidence="10">
    <location>
        <begin position="78"/>
        <end position="98"/>
    </location>
</feature>
<dbReference type="InterPro" id="IPR004856">
    <property type="entry name" value="Glyco_trans_ALG6/ALG8"/>
</dbReference>
<dbReference type="GO" id="GO:0042281">
    <property type="term" value="F:dolichyl pyrophosphate Man9GlcNAc2 alpha-1,3-glucosyltransferase activity"/>
    <property type="evidence" value="ECO:0007669"/>
    <property type="project" value="TreeGrafter"/>
</dbReference>
<name>A0A6G1LKR2_9PEZI</name>
<keyword evidence="6 10" id="KW-0812">Transmembrane</keyword>
<evidence type="ECO:0000256" key="8">
    <source>
        <dbReference type="ARBA" id="ARBA00022989"/>
    </source>
</evidence>
<dbReference type="OrthoDB" id="5589195at2759"/>
<reference evidence="12" key="1">
    <citation type="journal article" date="2020" name="Stud. Mycol.">
        <title>101 Dothideomycetes genomes: a test case for predicting lifestyles and emergence of pathogens.</title>
        <authorList>
            <person name="Haridas S."/>
            <person name="Albert R."/>
            <person name="Binder M."/>
            <person name="Bloem J."/>
            <person name="Labutti K."/>
            <person name="Salamov A."/>
            <person name="Andreopoulos B."/>
            <person name="Baker S."/>
            <person name="Barry K."/>
            <person name="Bills G."/>
            <person name="Bluhm B."/>
            <person name="Cannon C."/>
            <person name="Castanera R."/>
            <person name="Culley D."/>
            <person name="Daum C."/>
            <person name="Ezra D."/>
            <person name="Gonzalez J."/>
            <person name="Henrissat B."/>
            <person name="Kuo A."/>
            <person name="Liang C."/>
            <person name="Lipzen A."/>
            <person name="Lutzoni F."/>
            <person name="Magnuson J."/>
            <person name="Mondo S."/>
            <person name="Nolan M."/>
            <person name="Ohm R."/>
            <person name="Pangilinan J."/>
            <person name="Park H.-J."/>
            <person name="Ramirez L."/>
            <person name="Alfaro M."/>
            <person name="Sun H."/>
            <person name="Tritt A."/>
            <person name="Yoshinaga Y."/>
            <person name="Zwiers L.-H."/>
            <person name="Turgeon B."/>
            <person name="Goodwin S."/>
            <person name="Spatafora J."/>
            <person name="Crous P."/>
            <person name="Grigoriev I."/>
        </authorList>
    </citation>
    <scope>NUCLEOTIDE SEQUENCE</scope>
    <source>
        <strain evidence="12">CBS 116005</strain>
    </source>
</reference>
<dbReference type="UniPathway" id="UPA00378"/>
<feature type="transmembrane region" description="Helical" evidence="10">
    <location>
        <begin position="404"/>
        <end position="425"/>
    </location>
</feature>
<dbReference type="AlphaFoldDB" id="A0A6G1LKR2"/>
<organism evidence="12 13">
    <name type="scientific">Teratosphaeria nubilosa</name>
    <dbReference type="NCBI Taxonomy" id="161662"/>
    <lineage>
        <taxon>Eukaryota</taxon>
        <taxon>Fungi</taxon>
        <taxon>Dikarya</taxon>
        <taxon>Ascomycota</taxon>
        <taxon>Pezizomycotina</taxon>
        <taxon>Dothideomycetes</taxon>
        <taxon>Dothideomycetidae</taxon>
        <taxon>Mycosphaerellales</taxon>
        <taxon>Teratosphaeriaceae</taxon>
        <taxon>Teratosphaeria</taxon>
    </lineage>
</organism>
<dbReference type="PANTHER" id="PTHR12413">
    <property type="entry name" value="DOLICHYL GLYCOSYLTRANSFERASE"/>
    <property type="match status" value="1"/>
</dbReference>
<feature type="transmembrane region" description="Helical" evidence="10">
    <location>
        <begin position="537"/>
        <end position="557"/>
    </location>
</feature>
<dbReference type="PANTHER" id="PTHR12413:SF1">
    <property type="entry name" value="DOLICHYL PYROPHOSPHATE MAN9GLCNAC2 ALPHA-1,3-GLUCOSYLTRANSFERASE"/>
    <property type="match status" value="1"/>
</dbReference>
<feature type="transmembrane region" description="Helical" evidence="10">
    <location>
        <begin position="569"/>
        <end position="591"/>
    </location>
</feature>
<evidence type="ECO:0000256" key="6">
    <source>
        <dbReference type="ARBA" id="ARBA00022692"/>
    </source>
</evidence>
<evidence type="ECO:0000256" key="7">
    <source>
        <dbReference type="ARBA" id="ARBA00022824"/>
    </source>
</evidence>
<dbReference type="Proteomes" id="UP000799436">
    <property type="component" value="Unassembled WGS sequence"/>
</dbReference>
<keyword evidence="9 10" id="KW-0472">Membrane</keyword>
<dbReference type="Pfam" id="PF03155">
    <property type="entry name" value="Alg6_Alg8"/>
    <property type="match status" value="2"/>
</dbReference>
<feature type="compositionally biased region" description="Polar residues" evidence="11">
    <location>
        <begin position="42"/>
        <end position="52"/>
    </location>
</feature>
<feature type="transmembrane region" description="Helical" evidence="10">
    <location>
        <begin position="432"/>
        <end position="451"/>
    </location>
</feature>
<keyword evidence="8 10" id="KW-1133">Transmembrane helix</keyword>
<dbReference type="EMBL" id="ML995811">
    <property type="protein sequence ID" value="KAF2773446.1"/>
    <property type="molecule type" value="Genomic_DNA"/>
</dbReference>
<keyword evidence="7 10" id="KW-0256">Endoplasmic reticulum</keyword>
<evidence type="ECO:0000256" key="5">
    <source>
        <dbReference type="ARBA" id="ARBA00022679"/>
    </source>
</evidence>
<comment type="subcellular location">
    <subcellularLocation>
        <location evidence="1 10">Endoplasmic reticulum membrane</location>
        <topology evidence="1 10">Multi-pass membrane protein</topology>
    </subcellularLocation>
</comment>
<keyword evidence="13" id="KW-1185">Reference proteome</keyword>
<evidence type="ECO:0000256" key="3">
    <source>
        <dbReference type="ARBA" id="ARBA00008715"/>
    </source>
</evidence>
<keyword evidence="5 10" id="KW-0808">Transferase</keyword>
<evidence type="ECO:0000256" key="9">
    <source>
        <dbReference type="ARBA" id="ARBA00023136"/>
    </source>
</evidence>
<feature type="transmembrane region" description="Helical" evidence="10">
    <location>
        <begin position="244"/>
        <end position="270"/>
    </location>
</feature>
<keyword evidence="4 10" id="KW-0328">Glycosyltransferase</keyword>
<feature type="transmembrane region" description="Helical" evidence="10">
    <location>
        <begin position="503"/>
        <end position="525"/>
    </location>
</feature>
<accession>A0A6G1LKR2</accession>
<comment type="similarity">
    <text evidence="3 10">Belongs to the ALG6/ALG8 glucosyltransferase family.</text>
</comment>
<evidence type="ECO:0000256" key="2">
    <source>
        <dbReference type="ARBA" id="ARBA00004922"/>
    </source>
</evidence>
<gene>
    <name evidence="12" type="ORF">EJ03DRAFT_387249</name>
</gene>
<proteinExistence type="inferred from homology"/>
<feature type="transmembrane region" description="Helical" evidence="10">
    <location>
        <begin position="480"/>
        <end position="497"/>
    </location>
</feature>